<organism evidence="8">
    <name type="scientific">Culicoides sonorensis</name>
    <name type="common">Biting midge</name>
    <dbReference type="NCBI Taxonomy" id="179676"/>
    <lineage>
        <taxon>Eukaryota</taxon>
        <taxon>Metazoa</taxon>
        <taxon>Ecdysozoa</taxon>
        <taxon>Arthropoda</taxon>
        <taxon>Hexapoda</taxon>
        <taxon>Insecta</taxon>
        <taxon>Pterygota</taxon>
        <taxon>Neoptera</taxon>
        <taxon>Endopterygota</taxon>
        <taxon>Diptera</taxon>
        <taxon>Nematocera</taxon>
        <taxon>Chironomoidea</taxon>
        <taxon>Ceratopogonidae</taxon>
        <taxon>Ceratopogoninae</taxon>
        <taxon>Culicoides</taxon>
        <taxon>Monoculicoides</taxon>
    </lineage>
</organism>
<dbReference type="GO" id="GO:0005634">
    <property type="term" value="C:nucleus"/>
    <property type="evidence" value="ECO:0007669"/>
    <property type="project" value="UniProtKB-SubCell"/>
</dbReference>
<dbReference type="InterPro" id="IPR019406">
    <property type="entry name" value="APLF_PBZ"/>
</dbReference>
<dbReference type="OMA" id="HKELHML"/>
<feature type="compositionally biased region" description="Basic and acidic residues" evidence="6">
    <location>
        <begin position="15"/>
        <end position="78"/>
    </location>
</feature>
<evidence type="ECO:0000256" key="3">
    <source>
        <dbReference type="ARBA" id="ARBA00010803"/>
    </source>
</evidence>
<dbReference type="GO" id="GO:0005694">
    <property type="term" value="C:chromosome"/>
    <property type="evidence" value="ECO:0007669"/>
    <property type="project" value="UniProtKB-SubCell"/>
</dbReference>
<gene>
    <name evidence="8" type="primary">CSON010834</name>
</gene>
<protein>
    <submittedName>
        <fullName evidence="8">CSON010834 protein</fullName>
    </submittedName>
</protein>
<dbReference type="VEuPathDB" id="VectorBase:CSON010834"/>
<evidence type="ECO:0000256" key="6">
    <source>
        <dbReference type="SAM" id="MobiDB-lite"/>
    </source>
</evidence>
<evidence type="ECO:0000256" key="4">
    <source>
        <dbReference type="ARBA" id="ARBA00022454"/>
    </source>
</evidence>
<dbReference type="GO" id="GO:0006974">
    <property type="term" value="P:DNA damage response"/>
    <property type="evidence" value="ECO:0007669"/>
    <property type="project" value="InterPro"/>
</dbReference>
<comment type="subcellular location">
    <subcellularLocation>
        <location evidence="2">Chromosome</location>
    </subcellularLocation>
    <subcellularLocation>
        <location evidence="1">Nucleus</location>
    </subcellularLocation>
</comment>
<evidence type="ECO:0000259" key="7">
    <source>
        <dbReference type="Pfam" id="PF10283"/>
    </source>
</evidence>
<proteinExistence type="inferred from homology"/>
<dbReference type="PANTHER" id="PTHR13386:SF1">
    <property type="entry name" value="HISTONE PARYLATION FACTOR 1"/>
    <property type="match status" value="1"/>
</dbReference>
<dbReference type="EMBL" id="UFQS01000449">
    <property type="protein sequence ID" value="SSX04103.1"/>
    <property type="molecule type" value="Genomic_DNA"/>
</dbReference>
<comment type="similarity">
    <text evidence="3">Belongs to the HPF1 family.</text>
</comment>
<reference evidence="8" key="1">
    <citation type="submission" date="2018-04" db="EMBL/GenBank/DDBJ databases">
        <authorList>
            <person name="Go L.Y."/>
            <person name="Mitchell J.A."/>
        </authorList>
    </citation>
    <scope>NUCLEOTIDE SEQUENCE</scope>
    <source>
        <tissue evidence="8">Whole organism</tissue>
    </source>
</reference>
<reference evidence="9" key="2">
    <citation type="submission" date="2018-07" db="EMBL/GenBank/DDBJ databases">
        <authorList>
            <person name="Quirk P.G."/>
            <person name="Krulwich T.A."/>
        </authorList>
    </citation>
    <scope>NUCLEOTIDE SEQUENCE</scope>
</reference>
<sequence>MADRKKSPCKYGADCYRKNPQHREEYSHPEPASDKKDESANGSENEKKRAHSIDPENESPKRTKDAEHHHHHPRMIDPYEAGEKSAEKAEYNELLSGDPARFIKQIFYVTMPDDFYSFWEFCKSIVKPGSAPEKVFEQFGLKLVGPFDVLAGKFKDFKRFEPVEYLTHWRFYYDPPEFQTILVKDKTCIHFGYWRDDATVEKSEYLIARNDADKGYEMEMIAANIFQAILCYFEKDFIATPFNKAQVNKIKKQIEDWANEKGFSLTNSEEKINEREEKILCRTFHRLGIVANFDRKTKVGYRALQLSDANLKKILDHFKTIDKNDKEAFNMAMEPLQPCITAAYIAVDESDFATALELGIDLFCFGLEILQDVARPLLITGYTMLQRPQYIAISKTHLANRRKGYDLDLLNRK</sequence>
<evidence type="ECO:0000256" key="5">
    <source>
        <dbReference type="ARBA" id="ARBA00023242"/>
    </source>
</evidence>
<evidence type="ECO:0000256" key="1">
    <source>
        <dbReference type="ARBA" id="ARBA00004123"/>
    </source>
</evidence>
<name>A0A336KMF4_CULSO</name>
<dbReference type="AlphaFoldDB" id="A0A336KMF4"/>
<keyword evidence="5" id="KW-0539">Nucleus</keyword>
<dbReference type="GO" id="GO:0072572">
    <property type="term" value="F:poly-ADP-D-ribose binding"/>
    <property type="evidence" value="ECO:0007669"/>
    <property type="project" value="TreeGrafter"/>
</dbReference>
<dbReference type="Pfam" id="PF10228">
    <property type="entry name" value="HPF1"/>
    <property type="match status" value="1"/>
</dbReference>
<evidence type="ECO:0000313" key="8">
    <source>
        <dbReference type="EMBL" id="SSX04103.1"/>
    </source>
</evidence>
<keyword evidence="4" id="KW-0158">Chromosome</keyword>
<dbReference type="InterPro" id="IPR019361">
    <property type="entry name" value="HPF1"/>
</dbReference>
<feature type="domain" description="PBZ-type" evidence="7">
    <location>
        <begin position="6"/>
        <end position="30"/>
    </location>
</feature>
<dbReference type="GO" id="GO:0042393">
    <property type="term" value="F:histone binding"/>
    <property type="evidence" value="ECO:0007669"/>
    <property type="project" value="InterPro"/>
</dbReference>
<feature type="region of interest" description="Disordered" evidence="6">
    <location>
        <begin position="1"/>
        <end position="78"/>
    </location>
</feature>
<dbReference type="Pfam" id="PF10283">
    <property type="entry name" value="zf-CCHH"/>
    <property type="match status" value="1"/>
</dbReference>
<evidence type="ECO:0000313" key="9">
    <source>
        <dbReference type="EMBL" id="SSX24468.1"/>
    </source>
</evidence>
<accession>A0A336KMF4</accession>
<dbReference type="EMBL" id="UFQT01000449">
    <property type="protein sequence ID" value="SSX24468.1"/>
    <property type="molecule type" value="Genomic_DNA"/>
</dbReference>
<evidence type="ECO:0000256" key="2">
    <source>
        <dbReference type="ARBA" id="ARBA00004286"/>
    </source>
</evidence>
<dbReference type="PANTHER" id="PTHR13386">
    <property type="entry name" value="HISTONE PARYLATION FACTOR 1"/>
    <property type="match status" value="1"/>
</dbReference>